<dbReference type="GO" id="GO:0005634">
    <property type="term" value="C:nucleus"/>
    <property type="evidence" value="ECO:0007669"/>
    <property type="project" value="TreeGrafter"/>
</dbReference>
<sequence>MDMPGPVPGCAVLPFIISEAIYGDALAKVRGGYVSAEGIRLFCLSLSGNELKDEGCQLMAEAAAQLPITRKLTLHLSDNGLSVAGLPRVLSAVSASRTLEELHVSLLHKTAVFTFTPEPGGQEPTQRRAAVADSFMPHTPSELPLRSQRISLSGNALGDEGAAQLAQLLPGLGTLRSLNLSENGLSLDAVCSLSRCFSAVPWLLLLQVGFKSQHFVLRGDRGDSLQECQLDPPSLSRLCETLEKCPGPLEVKFSCRDLSEPSLETLLEHLPRLPQLSLLQLSQMDLCPKSPLLLAALFGRCPRLRKVDLRSLKHTTLQFRSSEEQGRGCCGRFTDCNLSPEHVESLCQLLSKCEDLSQLDLSANLLGDGGLRSLLRWLPQVPVSGSLDLSQNSISQEGALHLVEALPSWPRVREAALNLGSEQSFRIHFSPQEEAEKTLRLSKCNFGPEHVSRLATSLSQAQQLTELTLTSCGLDPEQLTVLLSQLTRPAGPVSLRVEEPWVERASVLDLLEVCAQALGDITEIRAPLGLGAQHKEPESQPSLPGKSRDLTGHPSLLSISMAQKQLQIQLEFPQQENPEAMALRWDPGPGAPRERLKMGLGEEGQLAHCDLGTNHSLLVLRLMETYARLRQLSLLQVNLCEASSQLLQSLLPGLCELKKFRLISSCMSSKGLAHLASGLRLCQHLEELDLSNSQRGVEDPVVLMGALEGTCRLKRLDLSHLPLGGSTLGGLAQGLSHVTHLQSLRLSGSSIGDADCCHLSEPLRAAAASLEELDLSYNQIGDAGAQHLAAVLPELLRLRKIE</sequence>
<dbReference type="Gene3D" id="3.80.10.10">
    <property type="entry name" value="Ribonuclease Inhibitor"/>
    <property type="match status" value="5"/>
</dbReference>
<dbReference type="PANTHER" id="PTHR24113">
    <property type="entry name" value="RAN GTPASE-ACTIVATING PROTEIN 1"/>
    <property type="match status" value="1"/>
</dbReference>
<dbReference type="PANTHER" id="PTHR24113:SF15">
    <property type="entry name" value="NACHT DOMAIN-CONTAINING PROTEIN"/>
    <property type="match status" value="1"/>
</dbReference>
<organism evidence="1 2">
    <name type="scientific">Galemys pyrenaicus</name>
    <name type="common">Iberian desman</name>
    <name type="synonym">Pyrenean desman</name>
    <dbReference type="NCBI Taxonomy" id="202257"/>
    <lineage>
        <taxon>Eukaryota</taxon>
        <taxon>Metazoa</taxon>
        <taxon>Chordata</taxon>
        <taxon>Craniata</taxon>
        <taxon>Vertebrata</taxon>
        <taxon>Euteleostomi</taxon>
        <taxon>Mammalia</taxon>
        <taxon>Eutheria</taxon>
        <taxon>Laurasiatheria</taxon>
        <taxon>Eulipotyphla</taxon>
        <taxon>Talpidae</taxon>
        <taxon>Galemys</taxon>
    </lineage>
</organism>
<proteinExistence type="predicted"/>
<name>A0A8J5ZYP2_GALPY</name>
<evidence type="ECO:0000313" key="2">
    <source>
        <dbReference type="Proteomes" id="UP000700334"/>
    </source>
</evidence>
<dbReference type="InterPro" id="IPR027038">
    <property type="entry name" value="RanGap"/>
</dbReference>
<reference evidence="1" key="1">
    <citation type="journal article" date="2021" name="Evol. Appl.">
        <title>The genome of the Pyrenean desman and the effects of bottlenecks and inbreeding on the genomic landscape of an endangered species.</title>
        <authorList>
            <person name="Escoda L."/>
            <person name="Castresana J."/>
        </authorList>
    </citation>
    <scope>NUCLEOTIDE SEQUENCE</scope>
    <source>
        <strain evidence="1">IBE-C5619</strain>
    </source>
</reference>
<protein>
    <submittedName>
        <fullName evidence="1">Protein NLRC5</fullName>
    </submittedName>
</protein>
<dbReference type="Pfam" id="PF13516">
    <property type="entry name" value="LRR_6"/>
    <property type="match status" value="3"/>
</dbReference>
<dbReference type="EMBL" id="JAGFMF010011914">
    <property type="protein sequence ID" value="KAG8510076.1"/>
    <property type="molecule type" value="Genomic_DNA"/>
</dbReference>
<keyword evidence="2" id="KW-1185">Reference proteome</keyword>
<dbReference type="GO" id="GO:0005829">
    <property type="term" value="C:cytosol"/>
    <property type="evidence" value="ECO:0007669"/>
    <property type="project" value="TreeGrafter"/>
</dbReference>
<dbReference type="Proteomes" id="UP000700334">
    <property type="component" value="Unassembled WGS sequence"/>
</dbReference>
<dbReference type="GO" id="GO:0005096">
    <property type="term" value="F:GTPase activator activity"/>
    <property type="evidence" value="ECO:0007669"/>
    <property type="project" value="InterPro"/>
</dbReference>
<evidence type="ECO:0000313" key="1">
    <source>
        <dbReference type="EMBL" id="KAG8510076.1"/>
    </source>
</evidence>
<dbReference type="AlphaFoldDB" id="A0A8J5ZYP2"/>
<dbReference type="GO" id="GO:0048471">
    <property type="term" value="C:perinuclear region of cytoplasm"/>
    <property type="evidence" value="ECO:0007669"/>
    <property type="project" value="TreeGrafter"/>
</dbReference>
<dbReference type="OrthoDB" id="120976at2759"/>
<accession>A0A8J5ZYP2</accession>
<dbReference type="InterPro" id="IPR001611">
    <property type="entry name" value="Leu-rich_rpt"/>
</dbReference>
<dbReference type="GO" id="GO:0006913">
    <property type="term" value="P:nucleocytoplasmic transport"/>
    <property type="evidence" value="ECO:0007669"/>
    <property type="project" value="TreeGrafter"/>
</dbReference>
<dbReference type="FunFam" id="3.80.10.10:FF:000420">
    <property type="entry name" value="protein NLRC5 isoform X1"/>
    <property type="match status" value="1"/>
</dbReference>
<comment type="caution">
    <text evidence="1">The sequence shown here is derived from an EMBL/GenBank/DDBJ whole genome shotgun (WGS) entry which is preliminary data.</text>
</comment>
<dbReference type="SMART" id="SM00368">
    <property type="entry name" value="LRR_RI"/>
    <property type="match status" value="12"/>
</dbReference>
<dbReference type="GO" id="GO:0031267">
    <property type="term" value="F:small GTPase binding"/>
    <property type="evidence" value="ECO:0007669"/>
    <property type="project" value="TreeGrafter"/>
</dbReference>
<dbReference type="InterPro" id="IPR032675">
    <property type="entry name" value="LRR_dom_sf"/>
</dbReference>
<dbReference type="SUPFAM" id="SSF52047">
    <property type="entry name" value="RNI-like"/>
    <property type="match status" value="3"/>
</dbReference>
<gene>
    <name evidence="1" type="ORF">J0S82_001706</name>
</gene>